<evidence type="ECO:0000313" key="7">
    <source>
        <dbReference type="EMBL" id="CAA6818130.1"/>
    </source>
</evidence>
<keyword evidence="2" id="KW-0813">Transport</keyword>
<name>A0A6S6TNB2_9BACT</name>
<dbReference type="Pfam" id="PF01880">
    <property type="entry name" value="Desulfoferrodox"/>
    <property type="match status" value="1"/>
</dbReference>
<gene>
    <name evidence="7" type="ORF">HELGO_WM25302</name>
</gene>
<keyword evidence="5" id="KW-0408">Iron</keyword>
<dbReference type="SUPFAM" id="SSF49367">
    <property type="entry name" value="Superoxide reductase-like"/>
    <property type="match status" value="1"/>
</dbReference>
<proteinExistence type="inferred from homology"/>
<sequence length="155" mass="17144">MNRRNVLKVAGLSMATAVVGLQAKEEVAVKEAPIAKTQADKIVNRMEMKVENPKKPTDFELKHLPKITIKEKDAKGYTMVEITVGQNDIIHPSTMDHWIDYIELYADDKLIGKNILEAEVSRGATAFSVKLDGVKTLKSTAGCNLHGVWIDSINV</sequence>
<protein>
    <submittedName>
        <fullName evidence="7">Twin-arginine translocation pathway signal protein</fullName>
    </submittedName>
</protein>
<dbReference type="Gene3D" id="2.60.40.730">
    <property type="entry name" value="SOR catalytic domain"/>
    <property type="match status" value="1"/>
</dbReference>
<dbReference type="InterPro" id="IPR051233">
    <property type="entry name" value="Desulfoferrodoxin_SOR"/>
</dbReference>
<keyword evidence="3" id="KW-0479">Metal-binding</keyword>
<evidence type="ECO:0000256" key="3">
    <source>
        <dbReference type="ARBA" id="ARBA00022723"/>
    </source>
</evidence>
<evidence type="ECO:0000256" key="4">
    <source>
        <dbReference type="ARBA" id="ARBA00022982"/>
    </source>
</evidence>
<dbReference type="AlphaFoldDB" id="A0A6S6TNB2"/>
<feature type="domain" description="Desulfoferrodoxin ferrous iron-binding" evidence="6">
    <location>
        <begin position="58"/>
        <end position="150"/>
    </location>
</feature>
<keyword evidence="4" id="KW-0249">Electron transport</keyword>
<dbReference type="GO" id="GO:0016491">
    <property type="term" value="F:oxidoreductase activity"/>
    <property type="evidence" value="ECO:0007669"/>
    <property type="project" value="InterPro"/>
</dbReference>
<dbReference type="EMBL" id="CACVAX010000051">
    <property type="protein sequence ID" value="CAA6818130.1"/>
    <property type="molecule type" value="Genomic_DNA"/>
</dbReference>
<evidence type="ECO:0000256" key="5">
    <source>
        <dbReference type="ARBA" id="ARBA00023004"/>
    </source>
</evidence>
<dbReference type="PANTHER" id="PTHR36541">
    <property type="entry name" value="SUPEROXIDE REDUCTASE-RELATED"/>
    <property type="match status" value="1"/>
</dbReference>
<evidence type="ECO:0000256" key="1">
    <source>
        <dbReference type="ARBA" id="ARBA00005941"/>
    </source>
</evidence>
<evidence type="ECO:0000259" key="6">
    <source>
        <dbReference type="Pfam" id="PF01880"/>
    </source>
</evidence>
<dbReference type="InterPro" id="IPR002742">
    <property type="entry name" value="Desulfoferrodoxin_Fe-bd_dom"/>
</dbReference>
<dbReference type="GO" id="GO:0005506">
    <property type="term" value="F:iron ion binding"/>
    <property type="evidence" value="ECO:0007669"/>
    <property type="project" value="InterPro"/>
</dbReference>
<reference evidence="7" key="1">
    <citation type="submission" date="2020-01" db="EMBL/GenBank/DDBJ databases">
        <authorList>
            <person name="Meier V. D."/>
            <person name="Meier V D."/>
        </authorList>
    </citation>
    <scope>NUCLEOTIDE SEQUENCE</scope>
    <source>
        <strain evidence="7">HLG_WM_MAG_04</strain>
    </source>
</reference>
<accession>A0A6S6TNB2</accession>
<organism evidence="7">
    <name type="scientific">uncultured Sulfurovum sp</name>
    <dbReference type="NCBI Taxonomy" id="269237"/>
    <lineage>
        <taxon>Bacteria</taxon>
        <taxon>Pseudomonadati</taxon>
        <taxon>Campylobacterota</taxon>
        <taxon>Epsilonproteobacteria</taxon>
        <taxon>Campylobacterales</taxon>
        <taxon>Sulfurovaceae</taxon>
        <taxon>Sulfurovum</taxon>
        <taxon>environmental samples</taxon>
    </lineage>
</organism>
<evidence type="ECO:0000256" key="2">
    <source>
        <dbReference type="ARBA" id="ARBA00022448"/>
    </source>
</evidence>
<dbReference type="PANTHER" id="PTHR36541:SF1">
    <property type="entry name" value="SUPEROXIDE REDUCTASE-RELATED"/>
    <property type="match status" value="1"/>
</dbReference>
<comment type="similarity">
    <text evidence="1">Belongs to the desulfoferrodoxin family.</text>
</comment>
<dbReference type="InterPro" id="IPR036073">
    <property type="entry name" value="Desulfoferrodoxin_Fe-bd_dom_sf"/>
</dbReference>